<dbReference type="AlphaFoldDB" id="K2FAR3"/>
<organism evidence="2">
    <name type="scientific">uncultured bacterium</name>
    <name type="common">gcode 4</name>
    <dbReference type="NCBI Taxonomy" id="1234023"/>
    <lineage>
        <taxon>Bacteria</taxon>
        <taxon>environmental samples</taxon>
    </lineage>
</organism>
<reference evidence="2" key="1">
    <citation type="journal article" date="2012" name="Science">
        <title>Fermentation, hydrogen, and sulfur metabolism in multiple uncultivated bacterial phyla.</title>
        <authorList>
            <person name="Wrighton K.C."/>
            <person name="Thomas B.C."/>
            <person name="Sharon I."/>
            <person name="Miller C.S."/>
            <person name="Castelle C.J."/>
            <person name="VerBerkmoes N.C."/>
            <person name="Wilkins M.J."/>
            <person name="Hettich R.L."/>
            <person name="Lipton M.S."/>
            <person name="Williams K.H."/>
            <person name="Long P.E."/>
            <person name="Banfield J.F."/>
        </authorList>
    </citation>
    <scope>NUCLEOTIDE SEQUENCE [LARGE SCALE GENOMIC DNA]</scope>
</reference>
<name>K2FAR3_9BACT</name>
<evidence type="ECO:0000313" key="2">
    <source>
        <dbReference type="EMBL" id="EKE28201.1"/>
    </source>
</evidence>
<comment type="caution">
    <text evidence="2">The sequence shown here is derived from an EMBL/GenBank/DDBJ whole genome shotgun (WGS) entry which is preliminary data.</text>
</comment>
<gene>
    <name evidence="2" type="ORF">ACD_3C00086G0045</name>
</gene>
<protein>
    <submittedName>
        <fullName evidence="2">Uncharacterized protein</fullName>
    </submittedName>
</protein>
<keyword evidence="1" id="KW-0472">Membrane</keyword>
<proteinExistence type="predicted"/>
<evidence type="ECO:0000256" key="1">
    <source>
        <dbReference type="SAM" id="Phobius"/>
    </source>
</evidence>
<feature type="transmembrane region" description="Helical" evidence="1">
    <location>
        <begin position="68"/>
        <end position="90"/>
    </location>
</feature>
<sequence length="187" mass="22831">MIRKIILVILISVVTNSVWTHAEGTFGDWFNLHMTEKQITEAINTPTLKRLEELKIEADLLNKERTKIILSVMFWVLLLFCFVYMISRFLRKNERSIDQRVDNLNELATKYNWFSPRGSIPWISDYIKVSYVYCYWTENEIRQLFSDFEYDLLFEAYDYVKNDWYAFKKKRNKFVRFLLIRKLFRLM</sequence>
<keyword evidence="1" id="KW-0812">Transmembrane</keyword>
<accession>K2FAR3</accession>
<dbReference type="EMBL" id="AMFJ01000360">
    <property type="protein sequence ID" value="EKE28201.1"/>
    <property type="molecule type" value="Genomic_DNA"/>
</dbReference>
<keyword evidence="1" id="KW-1133">Transmembrane helix</keyword>